<dbReference type="SUPFAM" id="SSF49503">
    <property type="entry name" value="Cupredoxins"/>
    <property type="match status" value="1"/>
</dbReference>
<keyword evidence="3" id="KW-0325">Glycoprotein</keyword>
<evidence type="ECO:0000256" key="4">
    <source>
        <dbReference type="ARBA" id="ARBA00035011"/>
    </source>
</evidence>
<feature type="signal peptide" evidence="6">
    <location>
        <begin position="1"/>
        <end position="23"/>
    </location>
</feature>
<feature type="chain" id="PRO_5041681526" description="Phytocyanin domain-containing protein" evidence="6">
    <location>
        <begin position="24"/>
        <end position="181"/>
    </location>
</feature>
<protein>
    <recommendedName>
        <fullName evidence="7">Phytocyanin domain-containing protein</fullName>
    </recommendedName>
</protein>
<accession>A0AA87ZP06</accession>
<name>A0AA87ZP06_FICCA</name>
<evidence type="ECO:0000256" key="2">
    <source>
        <dbReference type="ARBA" id="ARBA00023157"/>
    </source>
</evidence>
<proteinExistence type="inferred from homology"/>
<evidence type="ECO:0000256" key="6">
    <source>
        <dbReference type="SAM" id="SignalP"/>
    </source>
</evidence>
<keyword evidence="1 6" id="KW-0732">Signal</keyword>
<comment type="caution">
    <text evidence="8">The sequence shown here is derived from an EMBL/GenBank/DDBJ whole genome shotgun (WGS) entry which is preliminary data.</text>
</comment>
<dbReference type="Proteomes" id="UP001187192">
    <property type="component" value="Unassembled WGS sequence"/>
</dbReference>
<dbReference type="Gene3D" id="2.60.40.420">
    <property type="entry name" value="Cupredoxins - blue copper proteins"/>
    <property type="match status" value="1"/>
</dbReference>
<organism evidence="8 9">
    <name type="scientific">Ficus carica</name>
    <name type="common">Common fig</name>
    <dbReference type="NCBI Taxonomy" id="3494"/>
    <lineage>
        <taxon>Eukaryota</taxon>
        <taxon>Viridiplantae</taxon>
        <taxon>Streptophyta</taxon>
        <taxon>Embryophyta</taxon>
        <taxon>Tracheophyta</taxon>
        <taxon>Spermatophyta</taxon>
        <taxon>Magnoliopsida</taxon>
        <taxon>eudicotyledons</taxon>
        <taxon>Gunneridae</taxon>
        <taxon>Pentapetalae</taxon>
        <taxon>rosids</taxon>
        <taxon>fabids</taxon>
        <taxon>Rosales</taxon>
        <taxon>Moraceae</taxon>
        <taxon>Ficeae</taxon>
        <taxon>Ficus</taxon>
    </lineage>
</organism>
<dbReference type="EMBL" id="BTGU01009706">
    <property type="protein sequence ID" value="GMN27411.1"/>
    <property type="molecule type" value="Genomic_DNA"/>
</dbReference>
<comment type="similarity">
    <text evidence="4">Belongs to the early nodulin-like (ENODL) family.</text>
</comment>
<keyword evidence="9" id="KW-1185">Reference proteome</keyword>
<evidence type="ECO:0000256" key="5">
    <source>
        <dbReference type="ARBA" id="ARBA00037626"/>
    </source>
</evidence>
<keyword evidence="2" id="KW-1015">Disulfide bond</keyword>
<reference evidence="8" key="1">
    <citation type="submission" date="2023-07" db="EMBL/GenBank/DDBJ databases">
        <title>draft genome sequence of fig (Ficus carica).</title>
        <authorList>
            <person name="Takahashi T."/>
            <person name="Nishimura K."/>
        </authorList>
    </citation>
    <scope>NUCLEOTIDE SEQUENCE</scope>
</reference>
<gene>
    <name evidence="8" type="ORF">TIFTF001_051592</name>
</gene>
<dbReference type="PROSITE" id="PS51485">
    <property type="entry name" value="PHYTOCYANIN"/>
    <property type="match status" value="1"/>
</dbReference>
<comment type="function">
    <text evidence="5">May act as a carbohydrate transporter.</text>
</comment>
<evidence type="ECO:0000256" key="3">
    <source>
        <dbReference type="ARBA" id="ARBA00023180"/>
    </source>
</evidence>
<dbReference type="PANTHER" id="PTHR33021:SF262">
    <property type="entry name" value="EARLY NODULIN-LIKE PROTEIN 20"/>
    <property type="match status" value="1"/>
</dbReference>
<evidence type="ECO:0000313" key="9">
    <source>
        <dbReference type="Proteomes" id="UP001187192"/>
    </source>
</evidence>
<evidence type="ECO:0000259" key="7">
    <source>
        <dbReference type="PROSITE" id="PS51485"/>
    </source>
</evidence>
<dbReference type="InterPro" id="IPR008972">
    <property type="entry name" value="Cupredoxin"/>
</dbReference>
<dbReference type="FunFam" id="2.60.40.420:FF:000018">
    <property type="entry name" value="Lamin-like protein"/>
    <property type="match status" value="1"/>
</dbReference>
<dbReference type="PANTHER" id="PTHR33021">
    <property type="entry name" value="BLUE COPPER PROTEIN"/>
    <property type="match status" value="1"/>
</dbReference>
<dbReference type="InterPro" id="IPR039391">
    <property type="entry name" value="Phytocyanin-like"/>
</dbReference>
<feature type="domain" description="Phytocyanin" evidence="7">
    <location>
        <begin position="29"/>
        <end position="129"/>
    </location>
</feature>
<dbReference type="GO" id="GO:0005886">
    <property type="term" value="C:plasma membrane"/>
    <property type="evidence" value="ECO:0007669"/>
    <property type="project" value="TreeGrafter"/>
</dbReference>
<dbReference type="GO" id="GO:0009055">
    <property type="term" value="F:electron transfer activity"/>
    <property type="evidence" value="ECO:0007669"/>
    <property type="project" value="InterPro"/>
</dbReference>
<dbReference type="InterPro" id="IPR003245">
    <property type="entry name" value="Phytocyanin_dom"/>
</dbReference>
<sequence>MKSLRSKGVVLLITLMVLKLLSAECRNPVLHRVGGGRFTWNLNVNLTDWAVCEQFFVGDWLYFGFDKSVHNVLEVNKTSYENCEEKGFKTNITRGGRDVFNLTETKVYYFICGRGFCSNGMRVAVSVLDIPLARPRQDEDNVQQNNGFPSYNYGFSGQTTLNAMLASALACILLLLLHEIL</sequence>
<dbReference type="Pfam" id="PF02298">
    <property type="entry name" value="Cu_bind_like"/>
    <property type="match status" value="1"/>
</dbReference>
<evidence type="ECO:0000256" key="1">
    <source>
        <dbReference type="ARBA" id="ARBA00022729"/>
    </source>
</evidence>
<dbReference type="AlphaFoldDB" id="A0AA87ZP06"/>
<evidence type="ECO:0000313" key="8">
    <source>
        <dbReference type="EMBL" id="GMN27411.1"/>
    </source>
</evidence>